<name>A0A210QTS3_MIZYE</name>
<keyword evidence="3" id="KW-0808">Transferase</keyword>
<dbReference type="Proteomes" id="UP000242188">
    <property type="component" value="Unassembled WGS sequence"/>
</dbReference>
<dbReference type="GO" id="GO:0016301">
    <property type="term" value="F:kinase activity"/>
    <property type="evidence" value="ECO:0007669"/>
    <property type="project" value="UniProtKB-KW"/>
</dbReference>
<dbReference type="Gene3D" id="1.25.40.20">
    <property type="entry name" value="Ankyrin repeat-containing domain"/>
    <property type="match status" value="1"/>
</dbReference>
<keyword evidence="4" id="KW-1185">Reference proteome</keyword>
<organism evidence="3 4">
    <name type="scientific">Mizuhopecten yessoensis</name>
    <name type="common">Japanese scallop</name>
    <name type="synonym">Patinopecten yessoensis</name>
    <dbReference type="NCBI Taxonomy" id="6573"/>
    <lineage>
        <taxon>Eukaryota</taxon>
        <taxon>Metazoa</taxon>
        <taxon>Spiralia</taxon>
        <taxon>Lophotrochozoa</taxon>
        <taxon>Mollusca</taxon>
        <taxon>Bivalvia</taxon>
        <taxon>Autobranchia</taxon>
        <taxon>Pteriomorphia</taxon>
        <taxon>Pectinida</taxon>
        <taxon>Pectinoidea</taxon>
        <taxon>Pectinidae</taxon>
        <taxon>Mizuhopecten</taxon>
    </lineage>
</organism>
<dbReference type="EMBL" id="NEDP02001955">
    <property type="protein sequence ID" value="OWF52110.1"/>
    <property type="molecule type" value="Genomic_DNA"/>
</dbReference>
<dbReference type="SUPFAM" id="SSF52540">
    <property type="entry name" value="P-loop containing nucleoside triphosphate hydrolases"/>
    <property type="match status" value="1"/>
</dbReference>
<dbReference type="Gene3D" id="3.40.50.300">
    <property type="entry name" value="P-loop containing nucleotide triphosphate hydrolases"/>
    <property type="match status" value="1"/>
</dbReference>
<dbReference type="SUPFAM" id="SSF48403">
    <property type="entry name" value="Ankyrin repeat"/>
    <property type="match status" value="1"/>
</dbReference>
<feature type="compositionally biased region" description="Polar residues" evidence="2">
    <location>
        <begin position="357"/>
        <end position="368"/>
    </location>
</feature>
<feature type="compositionally biased region" description="Basic and acidic residues" evidence="2">
    <location>
        <begin position="266"/>
        <end position="275"/>
    </location>
</feature>
<feature type="region of interest" description="Disordered" evidence="2">
    <location>
        <begin position="248"/>
        <end position="309"/>
    </location>
</feature>
<protein>
    <submittedName>
        <fullName evidence="3">Serine/threonine-protein kinase pats1</fullName>
    </submittedName>
</protein>
<comment type="caution">
    <text evidence="3">The sequence shown here is derived from an EMBL/GenBank/DDBJ whole genome shotgun (WGS) entry which is preliminary data.</text>
</comment>
<reference evidence="3 4" key="1">
    <citation type="journal article" date="2017" name="Nat. Ecol. Evol.">
        <title>Scallop genome provides insights into evolution of bilaterian karyotype and development.</title>
        <authorList>
            <person name="Wang S."/>
            <person name="Zhang J."/>
            <person name="Jiao W."/>
            <person name="Li J."/>
            <person name="Xun X."/>
            <person name="Sun Y."/>
            <person name="Guo X."/>
            <person name="Huan P."/>
            <person name="Dong B."/>
            <person name="Zhang L."/>
            <person name="Hu X."/>
            <person name="Sun X."/>
            <person name="Wang J."/>
            <person name="Zhao C."/>
            <person name="Wang Y."/>
            <person name="Wang D."/>
            <person name="Huang X."/>
            <person name="Wang R."/>
            <person name="Lv J."/>
            <person name="Li Y."/>
            <person name="Zhang Z."/>
            <person name="Liu B."/>
            <person name="Lu W."/>
            <person name="Hui Y."/>
            <person name="Liang J."/>
            <person name="Zhou Z."/>
            <person name="Hou R."/>
            <person name="Li X."/>
            <person name="Liu Y."/>
            <person name="Li H."/>
            <person name="Ning X."/>
            <person name="Lin Y."/>
            <person name="Zhao L."/>
            <person name="Xing Q."/>
            <person name="Dou J."/>
            <person name="Li Y."/>
            <person name="Mao J."/>
            <person name="Guo H."/>
            <person name="Dou H."/>
            <person name="Li T."/>
            <person name="Mu C."/>
            <person name="Jiang W."/>
            <person name="Fu Q."/>
            <person name="Fu X."/>
            <person name="Miao Y."/>
            <person name="Liu J."/>
            <person name="Yu Q."/>
            <person name="Li R."/>
            <person name="Liao H."/>
            <person name="Li X."/>
            <person name="Kong Y."/>
            <person name="Jiang Z."/>
            <person name="Chourrout D."/>
            <person name="Li R."/>
            <person name="Bao Z."/>
        </authorList>
    </citation>
    <scope>NUCLEOTIDE SEQUENCE [LARGE SCALE GENOMIC DNA]</scope>
    <source>
        <strain evidence="3 4">PY_sf001</strain>
    </source>
</reference>
<feature type="repeat" description="ANK" evidence="1">
    <location>
        <begin position="17"/>
        <end position="49"/>
    </location>
</feature>
<accession>A0A210QTS3</accession>
<dbReference type="Pfam" id="PF12796">
    <property type="entry name" value="Ank_2"/>
    <property type="match status" value="1"/>
</dbReference>
<dbReference type="InterPro" id="IPR027417">
    <property type="entry name" value="P-loop_NTPase"/>
</dbReference>
<evidence type="ECO:0000313" key="3">
    <source>
        <dbReference type="EMBL" id="OWF52110.1"/>
    </source>
</evidence>
<dbReference type="Pfam" id="PF08477">
    <property type="entry name" value="Roc"/>
    <property type="match status" value="1"/>
</dbReference>
<dbReference type="SMART" id="SM00248">
    <property type="entry name" value="ANK"/>
    <property type="match status" value="2"/>
</dbReference>
<feature type="region of interest" description="Disordered" evidence="2">
    <location>
        <begin position="330"/>
        <end position="369"/>
    </location>
</feature>
<dbReference type="InterPro" id="IPR036770">
    <property type="entry name" value="Ankyrin_rpt-contain_sf"/>
</dbReference>
<dbReference type="AlphaFoldDB" id="A0A210QTS3"/>
<feature type="compositionally biased region" description="Low complexity" evidence="2">
    <location>
        <begin position="340"/>
        <end position="354"/>
    </location>
</feature>
<keyword evidence="1" id="KW-0040">ANK repeat</keyword>
<dbReference type="InterPro" id="IPR002110">
    <property type="entry name" value="Ankyrin_rpt"/>
</dbReference>
<proteinExistence type="predicted"/>
<sequence length="929" mass="106961">MATGGSSRFKKASQTMSENTALFKAVYQGNLETVVNLVRSGLDLGATNEYGRTALMDAVMYFRQNVAKFLVGKMTAKDLMVVDRHGFNVLHMMAIEEVPWPDIMQDIYDNCPETLQQLNRKNRRPIDVARDMQCKDPELRQDVCNILTQLEQRKQQQQHQQQYAAGIADTMEKPCNITITVVGHHGVGKSCFVRQLKQEYIPVEGPGSTDTANFYVNFLGYNPNTGWRQKLDIDGEVETGLQRLKRIIDRKRKEEKPAVQPSADTQDLHGDDKNEVSASTLDINDDKEDASSCAPDLQTTTHHLPRKKTGIKRTLKRFFSKFKFRGKRGEVQQAVIPQKQSSENSSSSEVQQEVIPQKQSSENPSFTEKNVLKEIPLEQRSVIEAVMHTKAGGDGEEDVKGFVTIYDFGGEKVFYNTHHCFMSSNMVFVLVFDVAMCLDPRRQKDGYEKIEFWLRSIATYAIERAARGKGTPPIILVGSHLDRLSQNTEEQQHLFASVLEKLYEKPELREIMETHVQEMFPIADLNDSTKNQATYQQMWEKIIEIAPLQSQWMKPVPARWVAFEHELVRLKNDGRVILTYGELLEINRELVVPLVEGDIIKFLWKLKFFGSFLCFDLHNKRPFIVLQAQWIIDAFKVIITDPKFFTELTMKQGHDWTAYQKSGVLPVEFIRQLWGRYEKCRFIEEEETLYITMETLGLISKPLSVDAEVNYFIVPSILQTADPEIIRPVLDYPDTVTAVALCLKFDNPFIPQAVWDKMLAACIHRFQQLEEPGMDGSKFIQCGFACLQVKSLWKMIIVCKDNAMKMVMFTRSTDQEVLLPGTGISLRKIMQGILMRILQMNNQSHLGYQFYLHNDYRFTSNDKMVTLKDLRQRDIVECYGSDGYGWIQRKDMYFWFEDENQKRQQTDQRYTGKMLTHVGGHGSGFACLY</sequence>
<dbReference type="OrthoDB" id="10023302at2759"/>
<gene>
    <name evidence="3" type="ORF">KP79_PYT23031</name>
</gene>
<evidence type="ECO:0000256" key="1">
    <source>
        <dbReference type="PROSITE-ProRule" id="PRU00023"/>
    </source>
</evidence>
<dbReference type="PROSITE" id="PS50088">
    <property type="entry name" value="ANK_REPEAT"/>
    <property type="match status" value="1"/>
</dbReference>
<keyword evidence="3" id="KW-0418">Kinase</keyword>
<evidence type="ECO:0000256" key="2">
    <source>
        <dbReference type="SAM" id="MobiDB-lite"/>
    </source>
</evidence>
<evidence type="ECO:0000313" key="4">
    <source>
        <dbReference type="Proteomes" id="UP000242188"/>
    </source>
</evidence>